<feature type="region of interest" description="Disordered" evidence="1">
    <location>
        <begin position="49"/>
        <end position="77"/>
    </location>
</feature>
<accession>A0A4S8MA45</accession>
<gene>
    <name evidence="2" type="ORF">K435DRAFT_964531</name>
</gene>
<dbReference type="EMBL" id="ML179122">
    <property type="protein sequence ID" value="THU99292.1"/>
    <property type="molecule type" value="Genomic_DNA"/>
</dbReference>
<reference evidence="2 3" key="1">
    <citation type="journal article" date="2019" name="Nat. Ecol. Evol.">
        <title>Megaphylogeny resolves global patterns of mushroom evolution.</title>
        <authorList>
            <person name="Varga T."/>
            <person name="Krizsan K."/>
            <person name="Foldi C."/>
            <person name="Dima B."/>
            <person name="Sanchez-Garcia M."/>
            <person name="Sanchez-Ramirez S."/>
            <person name="Szollosi G.J."/>
            <person name="Szarkandi J.G."/>
            <person name="Papp V."/>
            <person name="Albert L."/>
            <person name="Andreopoulos W."/>
            <person name="Angelini C."/>
            <person name="Antonin V."/>
            <person name="Barry K.W."/>
            <person name="Bougher N.L."/>
            <person name="Buchanan P."/>
            <person name="Buyck B."/>
            <person name="Bense V."/>
            <person name="Catcheside P."/>
            <person name="Chovatia M."/>
            <person name="Cooper J."/>
            <person name="Damon W."/>
            <person name="Desjardin D."/>
            <person name="Finy P."/>
            <person name="Geml J."/>
            <person name="Haridas S."/>
            <person name="Hughes K."/>
            <person name="Justo A."/>
            <person name="Karasinski D."/>
            <person name="Kautmanova I."/>
            <person name="Kiss B."/>
            <person name="Kocsube S."/>
            <person name="Kotiranta H."/>
            <person name="LaButti K.M."/>
            <person name="Lechner B.E."/>
            <person name="Liimatainen K."/>
            <person name="Lipzen A."/>
            <person name="Lukacs Z."/>
            <person name="Mihaltcheva S."/>
            <person name="Morgado L.N."/>
            <person name="Niskanen T."/>
            <person name="Noordeloos M.E."/>
            <person name="Ohm R.A."/>
            <person name="Ortiz-Santana B."/>
            <person name="Ovrebo C."/>
            <person name="Racz N."/>
            <person name="Riley R."/>
            <person name="Savchenko A."/>
            <person name="Shiryaev A."/>
            <person name="Soop K."/>
            <person name="Spirin V."/>
            <person name="Szebenyi C."/>
            <person name="Tomsovsky M."/>
            <person name="Tulloss R.E."/>
            <person name="Uehling J."/>
            <person name="Grigoriev I.V."/>
            <person name="Vagvolgyi C."/>
            <person name="Papp T."/>
            <person name="Martin F.M."/>
            <person name="Miettinen O."/>
            <person name="Hibbett D.S."/>
            <person name="Nagy L.G."/>
        </authorList>
    </citation>
    <scope>NUCLEOTIDE SEQUENCE [LARGE SCALE GENOMIC DNA]</scope>
    <source>
        <strain evidence="2 3">CBS 962.96</strain>
    </source>
</reference>
<evidence type="ECO:0000313" key="3">
    <source>
        <dbReference type="Proteomes" id="UP000297245"/>
    </source>
</evidence>
<evidence type="ECO:0000313" key="2">
    <source>
        <dbReference type="EMBL" id="THU99292.1"/>
    </source>
</evidence>
<evidence type="ECO:0000256" key="1">
    <source>
        <dbReference type="SAM" id="MobiDB-lite"/>
    </source>
</evidence>
<dbReference type="Proteomes" id="UP000297245">
    <property type="component" value="Unassembled WGS sequence"/>
</dbReference>
<keyword evidence="3" id="KW-1185">Reference proteome</keyword>
<name>A0A4S8MA45_DENBC</name>
<organism evidence="2 3">
    <name type="scientific">Dendrothele bispora (strain CBS 962.96)</name>
    <dbReference type="NCBI Taxonomy" id="1314807"/>
    <lineage>
        <taxon>Eukaryota</taxon>
        <taxon>Fungi</taxon>
        <taxon>Dikarya</taxon>
        <taxon>Basidiomycota</taxon>
        <taxon>Agaricomycotina</taxon>
        <taxon>Agaricomycetes</taxon>
        <taxon>Agaricomycetidae</taxon>
        <taxon>Agaricales</taxon>
        <taxon>Agaricales incertae sedis</taxon>
        <taxon>Dendrothele</taxon>
    </lineage>
</organism>
<proteinExistence type="predicted"/>
<feature type="compositionally biased region" description="Acidic residues" evidence="1">
    <location>
        <begin position="67"/>
        <end position="77"/>
    </location>
</feature>
<dbReference type="AlphaFoldDB" id="A0A4S8MA45"/>
<sequence>MSESGILPEGPVVNLAAAEAVERVTQSTPGYHEDEDAEATELHMAIEMSLEEPDAQTNEDTLGDNMPIDEEEQAELD</sequence>
<protein>
    <submittedName>
        <fullName evidence="2">Uncharacterized protein</fullName>
    </submittedName>
</protein>